<evidence type="ECO:0000259" key="7">
    <source>
        <dbReference type="PROSITE" id="PS51293"/>
    </source>
</evidence>
<dbReference type="InterPro" id="IPR017930">
    <property type="entry name" value="Myb_dom"/>
</dbReference>
<dbReference type="EMBL" id="MLAK01001100">
    <property type="protein sequence ID" value="OHS97696.1"/>
    <property type="molecule type" value="Genomic_DNA"/>
</dbReference>
<feature type="domain" description="SANT" evidence="7">
    <location>
        <begin position="126"/>
        <end position="177"/>
    </location>
</feature>
<comment type="caution">
    <text evidence="9">The sequence shown here is derived from an EMBL/GenBank/DDBJ whole genome shotgun (WGS) entry which is preliminary data.</text>
</comment>
<keyword evidence="1" id="KW-0805">Transcription regulation</keyword>
<evidence type="ECO:0000256" key="1">
    <source>
        <dbReference type="ARBA" id="ARBA00023015"/>
    </source>
</evidence>
<keyword evidence="2" id="KW-0238">DNA-binding</keyword>
<dbReference type="GO" id="GO:0042796">
    <property type="term" value="P:snRNA transcription by RNA polymerase III"/>
    <property type="evidence" value="ECO:0007669"/>
    <property type="project" value="TreeGrafter"/>
</dbReference>
<name>A0A1J4JF22_9EUKA</name>
<dbReference type="SMART" id="SM00717">
    <property type="entry name" value="SANT"/>
    <property type="match status" value="2"/>
</dbReference>
<dbReference type="PANTHER" id="PTHR46621:SF1">
    <property type="entry name" value="SNRNA-ACTIVATING PROTEIN COMPLEX SUBUNIT 4"/>
    <property type="match status" value="1"/>
</dbReference>
<feature type="domain" description="Myb-like" evidence="6">
    <location>
        <begin position="123"/>
        <end position="173"/>
    </location>
</feature>
<keyword evidence="3" id="KW-0804">Transcription</keyword>
<dbReference type="CDD" id="cd00167">
    <property type="entry name" value="SANT"/>
    <property type="match status" value="2"/>
</dbReference>
<keyword evidence="10" id="KW-1185">Reference proteome</keyword>
<organism evidence="9 10">
    <name type="scientific">Tritrichomonas foetus</name>
    <dbReference type="NCBI Taxonomy" id="1144522"/>
    <lineage>
        <taxon>Eukaryota</taxon>
        <taxon>Metamonada</taxon>
        <taxon>Parabasalia</taxon>
        <taxon>Tritrichomonadida</taxon>
        <taxon>Tritrichomonadidae</taxon>
        <taxon>Tritrichomonas</taxon>
    </lineage>
</organism>
<feature type="compositionally biased region" description="Polar residues" evidence="5">
    <location>
        <begin position="186"/>
        <end position="206"/>
    </location>
</feature>
<dbReference type="GO" id="GO:0019185">
    <property type="term" value="C:snRNA-activating protein complex"/>
    <property type="evidence" value="ECO:0007669"/>
    <property type="project" value="TreeGrafter"/>
</dbReference>
<dbReference type="Proteomes" id="UP000179807">
    <property type="component" value="Unassembled WGS sequence"/>
</dbReference>
<evidence type="ECO:0000259" key="6">
    <source>
        <dbReference type="PROSITE" id="PS50090"/>
    </source>
</evidence>
<dbReference type="GO" id="GO:0000978">
    <property type="term" value="F:RNA polymerase II cis-regulatory region sequence-specific DNA binding"/>
    <property type="evidence" value="ECO:0007669"/>
    <property type="project" value="TreeGrafter"/>
</dbReference>
<evidence type="ECO:0000259" key="8">
    <source>
        <dbReference type="PROSITE" id="PS51294"/>
    </source>
</evidence>
<dbReference type="Gene3D" id="1.10.10.60">
    <property type="entry name" value="Homeodomain-like"/>
    <property type="match status" value="2"/>
</dbReference>
<proteinExistence type="predicted"/>
<evidence type="ECO:0000256" key="3">
    <source>
        <dbReference type="ARBA" id="ARBA00023163"/>
    </source>
</evidence>
<dbReference type="GO" id="GO:0001006">
    <property type="term" value="F:RNA polymerase III type 3 promoter sequence-specific DNA binding"/>
    <property type="evidence" value="ECO:0007669"/>
    <property type="project" value="TreeGrafter"/>
</dbReference>
<dbReference type="Pfam" id="PF13921">
    <property type="entry name" value="Myb_DNA-bind_6"/>
    <property type="match status" value="1"/>
</dbReference>
<feature type="region of interest" description="Disordered" evidence="5">
    <location>
        <begin position="181"/>
        <end position="206"/>
    </location>
</feature>
<dbReference type="GO" id="GO:0042795">
    <property type="term" value="P:snRNA transcription by RNA polymerase II"/>
    <property type="evidence" value="ECO:0007669"/>
    <property type="project" value="TreeGrafter"/>
</dbReference>
<evidence type="ECO:0000256" key="4">
    <source>
        <dbReference type="ARBA" id="ARBA00023242"/>
    </source>
</evidence>
<evidence type="ECO:0008006" key="11">
    <source>
        <dbReference type="Google" id="ProtNLM"/>
    </source>
</evidence>
<feature type="domain" description="Myb-like" evidence="6">
    <location>
        <begin position="71"/>
        <end position="122"/>
    </location>
</feature>
<evidence type="ECO:0000313" key="9">
    <source>
        <dbReference type="EMBL" id="OHS97696.1"/>
    </source>
</evidence>
<dbReference type="PANTHER" id="PTHR46621">
    <property type="entry name" value="SNRNA-ACTIVATING PROTEIN COMPLEX SUBUNIT 4"/>
    <property type="match status" value="1"/>
</dbReference>
<sequence>MEIHKSPILPYPSNLAHTNMDKRLDSSCPQPILTSILSHSKYSQSQIISSKNDQKTIFPNSNNQLKIEQPKKAHPKSKFGVDEDMKLRSLVAQFGENNWPQVAANMPNRNTRQCKERWCNYLAPGIRKTPWTTEEDELLLEKVREIGARWVQIAKFFPMRTDISIKNRFLVLERRNKKEMARSGELNHSSNSNVLNPNDGLPQNISNETYNLAEQTNHFSPSKINDFLETINPLNQSDLKHLFNSHHRMNNNEIIVNNQNDSIGYNNGQNILNNRNSEIGYNNNSTCNQNLLENRNDRINYSNTGVNCNVGRIINNNSNSTVYSKYTKYSNYCNTYNEQSSDNSDNSEEKLYFPPVYLLPPKKAILAIQTRTLLHQPPDKATPVIPSRFIRV</sequence>
<gene>
    <name evidence="9" type="ORF">TRFO_36070</name>
</gene>
<dbReference type="GeneID" id="94845316"/>
<reference evidence="9" key="1">
    <citation type="submission" date="2016-10" db="EMBL/GenBank/DDBJ databases">
        <authorList>
            <person name="Benchimol M."/>
            <person name="Almeida L.G."/>
            <person name="Vasconcelos A.T."/>
            <person name="Perreira-Neves A."/>
            <person name="Rosa I.A."/>
            <person name="Tasca T."/>
            <person name="Bogo M.R."/>
            <person name="de Souza W."/>
        </authorList>
    </citation>
    <scope>NUCLEOTIDE SEQUENCE [LARGE SCALE GENOMIC DNA]</scope>
    <source>
        <strain evidence="9">K</strain>
    </source>
</reference>
<keyword evidence="4" id="KW-0539">Nucleus</keyword>
<protein>
    <recommendedName>
        <fullName evidence="11">Myb-like DNA-binding domain containing protein</fullName>
    </recommendedName>
</protein>
<feature type="domain" description="HTH myb-type" evidence="8">
    <location>
        <begin position="127"/>
        <end position="177"/>
    </location>
</feature>
<evidence type="ECO:0000256" key="2">
    <source>
        <dbReference type="ARBA" id="ARBA00023125"/>
    </source>
</evidence>
<dbReference type="SUPFAM" id="SSF46689">
    <property type="entry name" value="Homeodomain-like"/>
    <property type="match status" value="1"/>
</dbReference>
<evidence type="ECO:0000256" key="5">
    <source>
        <dbReference type="SAM" id="MobiDB-lite"/>
    </source>
</evidence>
<dbReference type="RefSeq" id="XP_068350833.1">
    <property type="nucleotide sequence ID" value="XM_068510612.1"/>
</dbReference>
<dbReference type="AlphaFoldDB" id="A0A1J4JF22"/>
<dbReference type="VEuPathDB" id="TrichDB:TRFO_36070"/>
<dbReference type="PROSITE" id="PS51293">
    <property type="entry name" value="SANT"/>
    <property type="match status" value="1"/>
</dbReference>
<dbReference type="PROSITE" id="PS50090">
    <property type="entry name" value="MYB_LIKE"/>
    <property type="match status" value="2"/>
</dbReference>
<dbReference type="PROSITE" id="PS51294">
    <property type="entry name" value="HTH_MYB"/>
    <property type="match status" value="2"/>
</dbReference>
<dbReference type="InterPro" id="IPR051575">
    <property type="entry name" value="Myb-like_DNA-bd"/>
</dbReference>
<dbReference type="InterPro" id="IPR009057">
    <property type="entry name" value="Homeodomain-like_sf"/>
</dbReference>
<dbReference type="InterPro" id="IPR001005">
    <property type="entry name" value="SANT/Myb"/>
</dbReference>
<evidence type="ECO:0000313" key="10">
    <source>
        <dbReference type="Proteomes" id="UP000179807"/>
    </source>
</evidence>
<dbReference type="InterPro" id="IPR017884">
    <property type="entry name" value="SANT_dom"/>
</dbReference>
<feature type="domain" description="HTH myb-type" evidence="8">
    <location>
        <begin position="71"/>
        <end position="126"/>
    </location>
</feature>
<accession>A0A1J4JF22</accession>